<dbReference type="OrthoDB" id="40334at2759"/>
<comment type="caution">
    <text evidence="8">The sequence shown here is derived from an EMBL/GenBank/DDBJ whole genome shotgun (WGS) entry which is preliminary data.</text>
</comment>
<dbReference type="GeneID" id="42002760"/>
<gene>
    <name evidence="8" type="ORF">SmJEL517_g01535</name>
</gene>
<evidence type="ECO:0000256" key="5">
    <source>
        <dbReference type="ARBA" id="ARBA00023849"/>
    </source>
</evidence>
<dbReference type="Pfam" id="PF13911">
    <property type="entry name" value="AhpC-TSA_2"/>
    <property type="match status" value="1"/>
</dbReference>
<dbReference type="RefSeq" id="XP_031026452.1">
    <property type="nucleotide sequence ID" value="XM_031167463.1"/>
</dbReference>
<dbReference type="STRING" id="1806994.A0A507CAE5"/>
<evidence type="ECO:0000256" key="1">
    <source>
        <dbReference type="ARBA" id="ARBA00004496"/>
    </source>
</evidence>
<dbReference type="AlphaFoldDB" id="A0A507CAE5"/>
<dbReference type="PANTHER" id="PTHR28630:SF31">
    <property type="entry name" value="PEROXIREDOXIN-LIKE 2A"/>
    <property type="match status" value="1"/>
</dbReference>
<proteinExistence type="inferred from homology"/>
<evidence type="ECO:0000256" key="2">
    <source>
        <dbReference type="ARBA" id="ARBA00022490"/>
    </source>
</evidence>
<evidence type="ECO:0000256" key="4">
    <source>
        <dbReference type="ARBA" id="ARBA00023787"/>
    </source>
</evidence>
<sequence length="198" mass="21805">MSRLVKSALHISDTFLRGIPFYQPVRKLISIDMPKNVDVNVQSIVLTKLTDGSKFSASTLWAEKPALIMVVRPALLERGMKSVAVCHQKLGAEDFMKEHWKNDDVYLDDEKAFYYLLGKGSLNTMGIIAGMASSKARANIKRAQDAGYTGNLVGEGTILGGLIIASKDGVEYEYPEMSWGDHAPIDAVLKALEKFPKV</sequence>
<dbReference type="Proteomes" id="UP000319731">
    <property type="component" value="Unassembled WGS sequence"/>
</dbReference>
<evidence type="ECO:0000313" key="9">
    <source>
        <dbReference type="Proteomes" id="UP000319731"/>
    </source>
</evidence>
<name>A0A507CAE5_9FUNG</name>
<comment type="subcellular location">
    <subcellularLocation>
        <location evidence="1">Cytoplasm</location>
    </subcellularLocation>
</comment>
<keyword evidence="2" id="KW-0963">Cytoplasm</keyword>
<dbReference type="PANTHER" id="PTHR28630">
    <property type="match status" value="1"/>
</dbReference>
<reference evidence="8 9" key="1">
    <citation type="journal article" date="2019" name="Sci. Rep.">
        <title>Comparative genomics of chytrid fungi reveal insights into the obligate biotrophic and pathogenic lifestyle of Synchytrium endobioticum.</title>
        <authorList>
            <person name="van de Vossenberg B.T.L.H."/>
            <person name="Warris S."/>
            <person name="Nguyen H.D.T."/>
            <person name="van Gent-Pelzer M.P.E."/>
            <person name="Joly D.L."/>
            <person name="van de Geest H.C."/>
            <person name="Bonants P.J.M."/>
            <person name="Smith D.S."/>
            <person name="Levesque C.A."/>
            <person name="van der Lee T.A.J."/>
        </authorList>
    </citation>
    <scope>NUCLEOTIDE SEQUENCE [LARGE SCALE GENOMIC DNA]</scope>
    <source>
        <strain evidence="8 9">JEL517</strain>
    </source>
</reference>
<keyword evidence="3" id="KW-0676">Redox-active center</keyword>
<protein>
    <recommendedName>
        <fullName evidence="5">Peroxiredoxin-like 2A</fullName>
    </recommendedName>
    <alternativeName>
        <fullName evidence="7">Peroxiredoxin-like 2 activated in M-CSF stimulated monocytes</fullName>
    </alternativeName>
    <alternativeName>
        <fullName evidence="6">Redox-regulatory protein FAM213A</fullName>
    </alternativeName>
</protein>
<dbReference type="GO" id="GO:0005737">
    <property type="term" value="C:cytoplasm"/>
    <property type="evidence" value="ECO:0007669"/>
    <property type="project" value="UniProtKB-SubCell"/>
</dbReference>
<keyword evidence="9" id="KW-1185">Reference proteome</keyword>
<organism evidence="8 9">
    <name type="scientific">Synchytrium microbalum</name>
    <dbReference type="NCBI Taxonomy" id="1806994"/>
    <lineage>
        <taxon>Eukaryota</taxon>
        <taxon>Fungi</taxon>
        <taxon>Fungi incertae sedis</taxon>
        <taxon>Chytridiomycota</taxon>
        <taxon>Chytridiomycota incertae sedis</taxon>
        <taxon>Chytridiomycetes</taxon>
        <taxon>Synchytriales</taxon>
        <taxon>Synchytriaceae</taxon>
        <taxon>Synchytrium</taxon>
    </lineage>
</organism>
<dbReference type="InterPro" id="IPR032801">
    <property type="entry name" value="PXL2A/B/C"/>
</dbReference>
<dbReference type="EMBL" id="QEAO01000005">
    <property type="protein sequence ID" value="TPX36139.1"/>
    <property type="molecule type" value="Genomic_DNA"/>
</dbReference>
<accession>A0A507CAE5</accession>
<evidence type="ECO:0000256" key="3">
    <source>
        <dbReference type="ARBA" id="ARBA00023284"/>
    </source>
</evidence>
<comment type="similarity">
    <text evidence="4">Belongs to the peroxiredoxin-like PRXL2 family. PRXL2A subfamily.</text>
</comment>
<evidence type="ECO:0000256" key="7">
    <source>
        <dbReference type="ARBA" id="ARBA00032129"/>
    </source>
</evidence>
<evidence type="ECO:0000256" key="6">
    <source>
        <dbReference type="ARBA" id="ARBA00032058"/>
    </source>
</evidence>
<evidence type="ECO:0000313" key="8">
    <source>
        <dbReference type="EMBL" id="TPX36139.1"/>
    </source>
</evidence>